<organism evidence="2 3">
    <name type="scientific">Pristionchus fissidentatus</name>
    <dbReference type="NCBI Taxonomy" id="1538716"/>
    <lineage>
        <taxon>Eukaryota</taxon>
        <taxon>Metazoa</taxon>
        <taxon>Ecdysozoa</taxon>
        <taxon>Nematoda</taxon>
        <taxon>Chromadorea</taxon>
        <taxon>Rhabditida</taxon>
        <taxon>Rhabditina</taxon>
        <taxon>Diplogasteromorpha</taxon>
        <taxon>Diplogasteroidea</taxon>
        <taxon>Neodiplogasteridae</taxon>
        <taxon>Pristionchus</taxon>
    </lineage>
</organism>
<protein>
    <recommendedName>
        <fullName evidence="4">G protein-coupled receptor</fullName>
    </recommendedName>
</protein>
<accession>A0AAV5VZW7</accession>
<dbReference type="EMBL" id="BTSY01000004">
    <property type="protein sequence ID" value="GMT23244.1"/>
    <property type="molecule type" value="Genomic_DNA"/>
</dbReference>
<keyword evidence="1" id="KW-0812">Transmembrane</keyword>
<feature type="non-terminal residue" evidence="2">
    <location>
        <position position="1"/>
    </location>
</feature>
<dbReference type="SUPFAM" id="SSF81321">
    <property type="entry name" value="Family A G protein-coupled receptor-like"/>
    <property type="match status" value="1"/>
</dbReference>
<proteinExistence type="predicted"/>
<gene>
    <name evidence="2" type="ORF">PFISCL1PPCAC_14541</name>
</gene>
<sequence length="282" mass="32517">SFDWVSIFCPPSCVSHPFLDPLFLIFCVSEYRLTEISYSESLERSSECHYWFVPDYLILLFLKTFISVSSLLVNLILLRILFTSKRREMGFYRILVSIFACSDIYYTIVHWVIPEMYGNAFIMAGHGVVDSLMGPCIYAAAYVQAFPILVFHFIYRAVTIISRFSAAMLWSPDEESLAILSPLFSGNISSPVIHNIETASNHLQAVYWAGETYSLPRWKNLLGASLLLILIIPSYIIIIYCAVVINKFLKMNARSERTLKLHRQLFKTLIYQTIYPLITTYY</sequence>
<dbReference type="Proteomes" id="UP001432322">
    <property type="component" value="Unassembled WGS sequence"/>
</dbReference>
<keyword evidence="1" id="KW-1133">Transmembrane helix</keyword>
<feature type="transmembrane region" description="Helical" evidence="1">
    <location>
        <begin position="56"/>
        <end position="78"/>
    </location>
</feature>
<dbReference type="Pfam" id="PF10326">
    <property type="entry name" value="7TM_GPCR_Str"/>
    <property type="match status" value="2"/>
</dbReference>
<keyword evidence="1" id="KW-0472">Membrane</keyword>
<dbReference type="AlphaFoldDB" id="A0AAV5VZW7"/>
<dbReference type="InterPro" id="IPR019428">
    <property type="entry name" value="7TM_GPCR_serpentine_rcpt_Str"/>
</dbReference>
<feature type="transmembrane region" description="Helical" evidence="1">
    <location>
        <begin position="90"/>
        <end position="113"/>
    </location>
</feature>
<evidence type="ECO:0000256" key="1">
    <source>
        <dbReference type="SAM" id="Phobius"/>
    </source>
</evidence>
<evidence type="ECO:0000313" key="3">
    <source>
        <dbReference type="Proteomes" id="UP001432322"/>
    </source>
</evidence>
<reference evidence="2" key="1">
    <citation type="submission" date="2023-10" db="EMBL/GenBank/DDBJ databases">
        <title>Genome assembly of Pristionchus species.</title>
        <authorList>
            <person name="Yoshida K."/>
            <person name="Sommer R.J."/>
        </authorList>
    </citation>
    <scope>NUCLEOTIDE SEQUENCE</scope>
    <source>
        <strain evidence="2">RS5133</strain>
    </source>
</reference>
<keyword evidence="3" id="KW-1185">Reference proteome</keyword>
<evidence type="ECO:0008006" key="4">
    <source>
        <dbReference type="Google" id="ProtNLM"/>
    </source>
</evidence>
<dbReference type="InterPro" id="IPR019423">
    <property type="entry name" value="7TM_GPCR_serpentine_rcpt_Srj"/>
</dbReference>
<comment type="caution">
    <text evidence="2">The sequence shown here is derived from an EMBL/GenBank/DDBJ whole genome shotgun (WGS) entry which is preliminary data.</text>
</comment>
<dbReference type="PANTHER" id="PTHR45907">
    <property type="entry name" value="SERPENTINE RECEPTOR, CLASS J"/>
    <property type="match status" value="1"/>
</dbReference>
<dbReference type="PANTHER" id="PTHR45907:SF16">
    <property type="entry name" value="SERPENTINE RECEPTOR, CLASS J"/>
    <property type="match status" value="1"/>
</dbReference>
<feature type="non-terminal residue" evidence="2">
    <location>
        <position position="282"/>
    </location>
</feature>
<feature type="transmembrane region" description="Helical" evidence="1">
    <location>
        <begin position="221"/>
        <end position="245"/>
    </location>
</feature>
<name>A0AAV5VZW7_9BILA</name>
<evidence type="ECO:0000313" key="2">
    <source>
        <dbReference type="EMBL" id="GMT23244.1"/>
    </source>
</evidence>